<keyword evidence="3" id="KW-1185">Reference proteome</keyword>
<sequence>MQSLCVARAGNVVWIKGATGEETPLDMAYDVVCDFGLSRLTASTFLSSKLAAGNPEWMAPEVMRDEQSNEKSDVYSFGGHLVGACYIAATMG</sequence>
<organism evidence="2 3">
    <name type="scientific">Brassica carinata</name>
    <name type="common">Ethiopian mustard</name>
    <name type="synonym">Abyssinian cabbage</name>
    <dbReference type="NCBI Taxonomy" id="52824"/>
    <lineage>
        <taxon>Eukaryota</taxon>
        <taxon>Viridiplantae</taxon>
        <taxon>Streptophyta</taxon>
        <taxon>Embryophyta</taxon>
        <taxon>Tracheophyta</taxon>
        <taxon>Spermatophyta</taxon>
        <taxon>Magnoliopsida</taxon>
        <taxon>eudicotyledons</taxon>
        <taxon>Gunneridae</taxon>
        <taxon>Pentapetalae</taxon>
        <taxon>rosids</taxon>
        <taxon>malvids</taxon>
        <taxon>Brassicales</taxon>
        <taxon>Brassicaceae</taxon>
        <taxon>Brassiceae</taxon>
        <taxon>Brassica</taxon>
    </lineage>
</organism>
<gene>
    <name evidence="2" type="ORF">Bca52824_017992</name>
</gene>
<dbReference type="InterPro" id="IPR000719">
    <property type="entry name" value="Prot_kinase_dom"/>
</dbReference>
<feature type="domain" description="Protein kinase" evidence="1">
    <location>
        <begin position="1"/>
        <end position="92"/>
    </location>
</feature>
<dbReference type="Gene3D" id="1.10.510.10">
    <property type="entry name" value="Transferase(Phosphotransferase) domain 1"/>
    <property type="match status" value="1"/>
</dbReference>
<dbReference type="AlphaFoldDB" id="A0A8X7VPA9"/>
<dbReference type="GO" id="GO:0005524">
    <property type="term" value="F:ATP binding"/>
    <property type="evidence" value="ECO:0007669"/>
    <property type="project" value="InterPro"/>
</dbReference>
<comment type="caution">
    <text evidence="2">The sequence shown here is derived from an EMBL/GenBank/DDBJ whole genome shotgun (WGS) entry which is preliminary data.</text>
</comment>
<evidence type="ECO:0000259" key="1">
    <source>
        <dbReference type="PROSITE" id="PS50011"/>
    </source>
</evidence>
<evidence type="ECO:0000313" key="2">
    <source>
        <dbReference type="EMBL" id="KAG2314870.1"/>
    </source>
</evidence>
<dbReference type="EMBL" id="JAAMPC010000004">
    <property type="protein sequence ID" value="KAG2314870.1"/>
    <property type="molecule type" value="Genomic_DNA"/>
</dbReference>
<accession>A0A8X7VPA9</accession>
<dbReference type="Proteomes" id="UP000886595">
    <property type="component" value="Unassembled WGS sequence"/>
</dbReference>
<proteinExistence type="predicted"/>
<dbReference type="InterPro" id="IPR011009">
    <property type="entry name" value="Kinase-like_dom_sf"/>
</dbReference>
<name>A0A8X7VPA9_BRACI</name>
<dbReference type="GO" id="GO:0004672">
    <property type="term" value="F:protein kinase activity"/>
    <property type="evidence" value="ECO:0007669"/>
    <property type="project" value="InterPro"/>
</dbReference>
<dbReference type="InterPro" id="IPR001245">
    <property type="entry name" value="Ser-Thr/Tyr_kinase_cat_dom"/>
</dbReference>
<dbReference type="PANTHER" id="PTHR23257">
    <property type="entry name" value="SERINE-THREONINE PROTEIN KINASE"/>
    <property type="match status" value="1"/>
</dbReference>
<dbReference type="OrthoDB" id="1001559at2759"/>
<dbReference type="SUPFAM" id="SSF56112">
    <property type="entry name" value="Protein kinase-like (PK-like)"/>
    <property type="match status" value="1"/>
</dbReference>
<protein>
    <recommendedName>
        <fullName evidence="1">Protein kinase domain-containing protein</fullName>
    </recommendedName>
</protein>
<dbReference type="GO" id="GO:0005737">
    <property type="term" value="C:cytoplasm"/>
    <property type="evidence" value="ECO:0007669"/>
    <property type="project" value="TreeGrafter"/>
</dbReference>
<dbReference type="GO" id="GO:0007165">
    <property type="term" value="P:signal transduction"/>
    <property type="evidence" value="ECO:0007669"/>
    <property type="project" value="TreeGrafter"/>
</dbReference>
<reference evidence="2 3" key="1">
    <citation type="submission" date="2020-02" db="EMBL/GenBank/DDBJ databases">
        <authorList>
            <person name="Ma Q."/>
            <person name="Huang Y."/>
            <person name="Song X."/>
            <person name="Pei D."/>
        </authorList>
    </citation>
    <scope>NUCLEOTIDE SEQUENCE [LARGE SCALE GENOMIC DNA]</scope>
    <source>
        <strain evidence="2">Sxm20200214</strain>
        <tissue evidence="2">Leaf</tissue>
    </source>
</reference>
<dbReference type="Pfam" id="PF07714">
    <property type="entry name" value="PK_Tyr_Ser-Thr"/>
    <property type="match status" value="1"/>
</dbReference>
<evidence type="ECO:0000313" key="3">
    <source>
        <dbReference type="Proteomes" id="UP000886595"/>
    </source>
</evidence>
<dbReference type="PANTHER" id="PTHR23257:SF813">
    <property type="entry name" value="SERINE_THREONINE-PROTEIN KINASE EDR1"/>
    <property type="match status" value="1"/>
</dbReference>
<dbReference type="PROSITE" id="PS50011">
    <property type="entry name" value="PROTEIN_KINASE_DOM"/>
    <property type="match status" value="1"/>
</dbReference>
<dbReference type="InterPro" id="IPR050167">
    <property type="entry name" value="Ser_Thr_protein_kinase"/>
</dbReference>